<evidence type="ECO:0000313" key="3">
    <source>
        <dbReference type="EMBL" id="CAK9051690.1"/>
    </source>
</evidence>
<name>A0ABP0MJN5_9DINO</name>
<reference evidence="3 4" key="1">
    <citation type="submission" date="2024-02" db="EMBL/GenBank/DDBJ databases">
        <authorList>
            <person name="Chen Y."/>
            <person name="Shah S."/>
            <person name="Dougan E. K."/>
            <person name="Thang M."/>
            <person name="Chan C."/>
        </authorList>
    </citation>
    <scope>NUCLEOTIDE SEQUENCE [LARGE SCALE GENOMIC DNA]</scope>
</reference>
<keyword evidence="1" id="KW-0175">Coiled coil</keyword>
<dbReference type="EMBL" id="CAXAMM010022259">
    <property type="protein sequence ID" value="CAK9051690.1"/>
    <property type="molecule type" value="Genomic_DNA"/>
</dbReference>
<feature type="non-terminal residue" evidence="3">
    <location>
        <position position="1"/>
    </location>
</feature>
<gene>
    <name evidence="3" type="ORF">SCF082_LOCUS28355</name>
</gene>
<dbReference type="Proteomes" id="UP001642464">
    <property type="component" value="Unassembled WGS sequence"/>
</dbReference>
<protein>
    <submittedName>
        <fullName evidence="3">Uncharacterized protein</fullName>
    </submittedName>
</protein>
<organism evidence="3 4">
    <name type="scientific">Durusdinium trenchii</name>
    <dbReference type="NCBI Taxonomy" id="1381693"/>
    <lineage>
        <taxon>Eukaryota</taxon>
        <taxon>Sar</taxon>
        <taxon>Alveolata</taxon>
        <taxon>Dinophyceae</taxon>
        <taxon>Suessiales</taxon>
        <taxon>Symbiodiniaceae</taxon>
        <taxon>Durusdinium</taxon>
    </lineage>
</organism>
<proteinExistence type="predicted"/>
<evidence type="ECO:0000313" key="4">
    <source>
        <dbReference type="Proteomes" id="UP001642464"/>
    </source>
</evidence>
<keyword evidence="4" id="KW-1185">Reference proteome</keyword>
<sequence>QEMIDETTASLKAAQQSREELQQQLNEVVQSGPTFDRQQLEGELQKLQAELVATQEEVRQVEDETASLVAERQRVEQLIAEAEHRQGATNGRDREDLNDELQRIAGRASDTKYIQPQLQDFRAGGATSATAAFLNSNLGRGPGAKTDLSKGSFHSSGGLQYLASRSAGGEMQAGQVGTSGYALTADVFDTIQERLAVLREKCDTGARTGEASRAPQDAPSLEGGNPKANVMDEAKSAKEGLEL</sequence>
<feature type="compositionally biased region" description="Basic and acidic residues" evidence="2">
    <location>
        <begin position="230"/>
        <end position="243"/>
    </location>
</feature>
<feature type="region of interest" description="Disordered" evidence="2">
    <location>
        <begin position="205"/>
        <end position="243"/>
    </location>
</feature>
<feature type="coiled-coil region" evidence="1">
    <location>
        <begin position="4"/>
        <end position="85"/>
    </location>
</feature>
<evidence type="ECO:0000256" key="2">
    <source>
        <dbReference type="SAM" id="MobiDB-lite"/>
    </source>
</evidence>
<accession>A0ABP0MJN5</accession>
<evidence type="ECO:0000256" key="1">
    <source>
        <dbReference type="SAM" id="Coils"/>
    </source>
</evidence>
<comment type="caution">
    <text evidence="3">The sequence shown here is derived from an EMBL/GenBank/DDBJ whole genome shotgun (WGS) entry which is preliminary data.</text>
</comment>